<accession>A0A4R1HK60</accession>
<reference evidence="5 6" key="1">
    <citation type="submission" date="2019-03" db="EMBL/GenBank/DDBJ databases">
        <title>Genomic Encyclopedia of Type Strains, Phase IV (KMG-IV): sequencing the most valuable type-strain genomes for metagenomic binning, comparative biology and taxonomic classification.</title>
        <authorList>
            <person name="Goeker M."/>
        </authorList>
    </citation>
    <scope>NUCLEOTIDE SEQUENCE [LARGE SCALE GENOMIC DNA]</scope>
    <source>
        <strain evidence="5 6">DSM 19610</strain>
    </source>
</reference>
<name>A0A4R1HK60_9GAMM</name>
<evidence type="ECO:0000259" key="4">
    <source>
        <dbReference type="Pfam" id="PF07804"/>
    </source>
</evidence>
<dbReference type="InterPro" id="IPR052028">
    <property type="entry name" value="HipA_Ser/Thr_kinase"/>
</dbReference>
<comment type="similarity">
    <text evidence="1">Belongs to the HipA Ser/Thr kinase family.</text>
</comment>
<evidence type="ECO:0000256" key="2">
    <source>
        <dbReference type="ARBA" id="ARBA00022679"/>
    </source>
</evidence>
<feature type="domain" description="HipA-like C-terminal" evidence="4">
    <location>
        <begin position="176"/>
        <end position="412"/>
    </location>
</feature>
<keyword evidence="2" id="KW-0808">Transferase</keyword>
<keyword evidence="3 5" id="KW-0418">Kinase</keyword>
<dbReference type="RefSeq" id="WP_132971486.1">
    <property type="nucleotide sequence ID" value="NZ_SMFX01000001.1"/>
</dbReference>
<dbReference type="Proteomes" id="UP000295707">
    <property type="component" value="Unassembled WGS sequence"/>
</dbReference>
<sequence>MQDVQFSIWTRAGGQAVKMGSLYVTDTEARFSYTADFVDSGLPGLSLVYSPQLFAETTIVHHQSGSLHPRFRALIPPADEQNFQRKLMLAFLREKGVEPGSGFAADLALLAHTGHGGIGHVDVFPDDDAAQRWYTSDDSGPLVPIGDRFGFSLKDMISWLDADARFILESLGPTPSVGGAIPKLLVAIPAEGWDGRISLPNRIARDDRIDVVLKIERTQAYPGLAALEALALDLHREAGFKTPRYWFAEVGGLPALAVERFDRSDDGNPLPMESLYSLLASGARDIVRHTDGSLDRIGKVIDLAEPLLMADKKTARIHLLERLLLALLTGNGDMHLENLSLIGAEGKAQFSPVYDPTPMRAYSMHNMLCAVTFGEYGEHPDEDDPLQAACIQFAHNIGLRRADLGRCVERLLEVTAGYGERVGALDTLPGENRERLEGIHRDMRQRLRGLQL</sequence>
<dbReference type="InterPro" id="IPR012893">
    <property type="entry name" value="HipA-like_C"/>
</dbReference>
<dbReference type="PANTHER" id="PTHR37419">
    <property type="entry name" value="SERINE/THREONINE-PROTEIN KINASE TOXIN HIPA"/>
    <property type="match status" value="1"/>
</dbReference>
<evidence type="ECO:0000313" key="5">
    <source>
        <dbReference type="EMBL" id="TCK17622.1"/>
    </source>
</evidence>
<dbReference type="EMBL" id="SMFX01000001">
    <property type="protein sequence ID" value="TCK17622.1"/>
    <property type="molecule type" value="Genomic_DNA"/>
</dbReference>
<proteinExistence type="inferred from homology"/>
<evidence type="ECO:0000256" key="1">
    <source>
        <dbReference type="ARBA" id="ARBA00010164"/>
    </source>
</evidence>
<keyword evidence="6" id="KW-1185">Reference proteome</keyword>
<evidence type="ECO:0000256" key="3">
    <source>
        <dbReference type="ARBA" id="ARBA00022777"/>
    </source>
</evidence>
<dbReference type="AlphaFoldDB" id="A0A4R1HK60"/>
<dbReference type="Pfam" id="PF07804">
    <property type="entry name" value="HipA_C"/>
    <property type="match status" value="1"/>
</dbReference>
<organism evidence="5 6">
    <name type="scientific">Thiogranum longum</name>
    <dbReference type="NCBI Taxonomy" id="1537524"/>
    <lineage>
        <taxon>Bacteria</taxon>
        <taxon>Pseudomonadati</taxon>
        <taxon>Pseudomonadota</taxon>
        <taxon>Gammaproteobacteria</taxon>
        <taxon>Chromatiales</taxon>
        <taxon>Ectothiorhodospiraceae</taxon>
        <taxon>Thiogranum</taxon>
    </lineage>
</organism>
<protein>
    <submittedName>
        <fullName evidence="5">Serine/threonine-protein kinase HipA</fullName>
    </submittedName>
</protein>
<gene>
    <name evidence="5" type="ORF">DFR30_0856</name>
</gene>
<dbReference type="GO" id="GO:0005829">
    <property type="term" value="C:cytosol"/>
    <property type="evidence" value="ECO:0007669"/>
    <property type="project" value="TreeGrafter"/>
</dbReference>
<dbReference type="GO" id="GO:0004674">
    <property type="term" value="F:protein serine/threonine kinase activity"/>
    <property type="evidence" value="ECO:0007669"/>
    <property type="project" value="TreeGrafter"/>
</dbReference>
<dbReference type="OrthoDB" id="9805913at2"/>
<comment type="caution">
    <text evidence="5">The sequence shown here is derived from an EMBL/GenBank/DDBJ whole genome shotgun (WGS) entry which is preliminary data.</text>
</comment>
<evidence type="ECO:0000313" key="6">
    <source>
        <dbReference type="Proteomes" id="UP000295707"/>
    </source>
</evidence>